<dbReference type="STRING" id="1891926.Fuma_02561"/>
<evidence type="ECO:0000313" key="4">
    <source>
        <dbReference type="Proteomes" id="UP000187735"/>
    </source>
</evidence>
<dbReference type="Pfam" id="PF07619">
    <property type="entry name" value="DUF1581"/>
    <property type="match status" value="1"/>
</dbReference>
<name>A0A1P8WFV4_9PLAN</name>
<evidence type="ECO:0000259" key="1">
    <source>
        <dbReference type="Pfam" id="PF07619"/>
    </source>
</evidence>
<reference evidence="3 4" key="1">
    <citation type="journal article" date="2016" name="Front. Microbiol.">
        <title>Fuerstia marisgermanicae gen. nov., sp. nov., an Unusual Member of the Phylum Planctomycetes from the German Wadden Sea.</title>
        <authorList>
            <person name="Kohn T."/>
            <person name="Heuer A."/>
            <person name="Jogler M."/>
            <person name="Vollmers J."/>
            <person name="Boedeker C."/>
            <person name="Bunk B."/>
            <person name="Rast P."/>
            <person name="Borchert D."/>
            <person name="Glockner I."/>
            <person name="Freese H.M."/>
            <person name="Klenk H.P."/>
            <person name="Overmann J."/>
            <person name="Kaster A.K."/>
            <person name="Rohde M."/>
            <person name="Wiegand S."/>
            <person name="Jogler C."/>
        </authorList>
    </citation>
    <scope>NUCLEOTIDE SEQUENCE [LARGE SCALE GENOMIC DNA]</scope>
    <source>
        <strain evidence="3 4">NH11</strain>
    </source>
</reference>
<dbReference type="EMBL" id="CP017641">
    <property type="protein sequence ID" value="APZ92949.1"/>
    <property type="molecule type" value="Genomic_DNA"/>
</dbReference>
<evidence type="ECO:0000259" key="2">
    <source>
        <dbReference type="Pfam" id="PF20407"/>
    </source>
</evidence>
<organism evidence="3 4">
    <name type="scientific">Fuerstiella marisgermanici</name>
    <dbReference type="NCBI Taxonomy" id="1891926"/>
    <lineage>
        <taxon>Bacteria</taxon>
        <taxon>Pseudomonadati</taxon>
        <taxon>Planctomycetota</taxon>
        <taxon>Planctomycetia</taxon>
        <taxon>Planctomycetales</taxon>
        <taxon>Planctomycetaceae</taxon>
        <taxon>Fuerstiella</taxon>
    </lineage>
</organism>
<gene>
    <name evidence="3" type="ORF">Fuma_02561</name>
</gene>
<dbReference type="Gene3D" id="2.60.120.560">
    <property type="entry name" value="Exo-inulinase, domain 1"/>
    <property type="match status" value="1"/>
</dbReference>
<dbReference type="AlphaFoldDB" id="A0A1P8WFV4"/>
<protein>
    <submittedName>
        <fullName evidence="3">Uncharacterized protein</fullName>
    </submittedName>
</protein>
<dbReference type="InterPro" id="IPR046518">
    <property type="entry name" value="DUF1583_N"/>
</dbReference>
<feature type="domain" description="DUF1581" evidence="1">
    <location>
        <begin position="449"/>
        <end position="526"/>
    </location>
</feature>
<sequence length="726" mass="78952">MVRENGDGSDNVVTTAGRVRACVLPVGFVRSLTKVAVMNQRNSGGRFLYCAGLMLCACVAASADAQDEASIATAPPALARTAELGRAALAELRSEDIEEAFSLLGQAADLPLPAGNRFDDGLSAAVGGINRVLVQMRSGRRFDTLHGWTFPSGSRKAVRVLISLVPEIAPPPEFARALGERPKRDSFPIASVGSMQGIFCSAWTLVIAADEEGSLRSLITELDGLAADGIPNAKYVLLLAQLRDSRSNDDELKGSLKTILENAGALPIPAERSSAVLVAAAMQRDNLGSLAEEIVEGLNKFDLTNGSSSFVPLLRRLRATVILKNRAAKTSPRDLFYTTPSMWVSADSQLRSGGATGADEAIWLTHEDHVKRLAGPGDDTLLLRYPLAGTFELKGEVAELEHGGGGLTFGGMAFDANSKEFTLQEVQRPHFEKRVWPFVAPKEHRMFNRVNIRSDGETITFLSNLHPGWRGTAESCASSPWLGLRAFGHGRVIFRNLELVGTPTIPREVKLIGDDLRGWSSSYGEAMTRILDPFPTIEATPSTADPVWHLADGVIHCEASAESPEGKIGQSHLVYMRPCLASETVTYEFFYHENKTTAHPVVGRLAFLVEPTGVRLHWLTDNANEWTCLPEDNAIIEPLSRRGPAKLPLKSGEWNSVTMQFTTDEVSVSLNGEEVYLRSLEDVSGRHFGIYHDRNQTSVQVRNVVLRGDWPEKLSAEQLGDLVALP</sequence>
<dbReference type="InterPro" id="IPR022660">
    <property type="entry name" value="DUF1581"/>
</dbReference>
<evidence type="ECO:0000313" key="3">
    <source>
        <dbReference type="EMBL" id="APZ92949.1"/>
    </source>
</evidence>
<dbReference type="Pfam" id="PF20407">
    <property type="entry name" value="DUF1583_N"/>
    <property type="match status" value="1"/>
</dbReference>
<dbReference type="KEGG" id="fmr:Fuma_02561"/>
<proteinExistence type="predicted"/>
<accession>A0A1P8WFV4</accession>
<feature type="domain" description="DUF1583" evidence="2">
    <location>
        <begin position="571"/>
        <end position="712"/>
    </location>
</feature>
<keyword evidence="4" id="KW-1185">Reference proteome</keyword>
<dbReference type="Proteomes" id="UP000187735">
    <property type="component" value="Chromosome"/>
</dbReference>